<sequence>MRIAVLEDDEAQTTQLQRALSSPFSREEDENACTCYDSGETLRRALRTETFDLLLLDWMVPDLEGLDLLKWLRMERLDTTPVIMLSVRGAERDVAMALNAGADDYVLKPFRPLELRARVARVYQRAARSRTELQSTFGRWAFDAVSKTVRIAGQGGEPDQTVLLTEREFRFALALFRNLNRTVSRGHLLTAAGGSSQEFPTRPLDIHIYRLRNKLALDGSRSVKLQTVYGQGYRLSGEP</sequence>
<dbReference type="PANTHER" id="PTHR48111:SF40">
    <property type="entry name" value="PHOSPHATE REGULON TRANSCRIPTIONAL REGULATORY PROTEIN PHOB"/>
    <property type="match status" value="1"/>
</dbReference>
<dbReference type="InterPro" id="IPR011006">
    <property type="entry name" value="CheY-like_superfamily"/>
</dbReference>
<dbReference type="InterPro" id="IPR016032">
    <property type="entry name" value="Sig_transdc_resp-reg_C-effctor"/>
</dbReference>
<dbReference type="InterPro" id="IPR036388">
    <property type="entry name" value="WH-like_DNA-bd_sf"/>
</dbReference>
<organism evidence="8 9">
    <name type="scientific">Pseudacidovorax intermedius</name>
    <dbReference type="NCBI Taxonomy" id="433924"/>
    <lineage>
        <taxon>Bacteria</taxon>
        <taxon>Pseudomonadati</taxon>
        <taxon>Pseudomonadota</taxon>
        <taxon>Betaproteobacteria</taxon>
        <taxon>Burkholderiales</taxon>
        <taxon>Comamonadaceae</taxon>
        <taxon>Pseudacidovorax</taxon>
    </lineage>
</organism>
<dbReference type="SUPFAM" id="SSF46894">
    <property type="entry name" value="C-terminal effector domain of the bipartite response regulators"/>
    <property type="match status" value="1"/>
</dbReference>
<dbReference type="SUPFAM" id="SSF52172">
    <property type="entry name" value="CheY-like"/>
    <property type="match status" value="1"/>
</dbReference>
<dbReference type="GO" id="GO:0032993">
    <property type="term" value="C:protein-DNA complex"/>
    <property type="evidence" value="ECO:0007669"/>
    <property type="project" value="TreeGrafter"/>
</dbReference>
<evidence type="ECO:0000256" key="2">
    <source>
        <dbReference type="ARBA" id="ARBA00023012"/>
    </source>
</evidence>
<proteinExistence type="predicted"/>
<dbReference type="Proteomes" id="UP000072741">
    <property type="component" value="Unassembled WGS sequence"/>
</dbReference>
<keyword evidence="2" id="KW-0902">Two-component regulatory system</keyword>
<reference evidence="8 9" key="1">
    <citation type="journal article" date="2016" name="Front. Microbiol.">
        <title>Genomic Resource of Rice Seed Associated Bacteria.</title>
        <authorList>
            <person name="Midha S."/>
            <person name="Bansal K."/>
            <person name="Sharma S."/>
            <person name="Kumar N."/>
            <person name="Patil P.P."/>
            <person name="Chaudhry V."/>
            <person name="Patil P.B."/>
        </authorList>
    </citation>
    <scope>NUCLEOTIDE SEQUENCE [LARGE SCALE GENOMIC DNA]</scope>
    <source>
        <strain evidence="8 9">NS331</strain>
    </source>
</reference>
<dbReference type="PROSITE" id="PS50110">
    <property type="entry name" value="RESPONSE_REGULATORY"/>
    <property type="match status" value="1"/>
</dbReference>
<dbReference type="EMBL" id="LDSL01000056">
    <property type="protein sequence ID" value="KTT22575.1"/>
    <property type="molecule type" value="Genomic_DNA"/>
</dbReference>
<dbReference type="AlphaFoldDB" id="A0A147GYE8"/>
<protein>
    <recommendedName>
        <fullName evidence="10">DNA-binding response OmpR family regulator</fullName>
    </recommendedName>
</protein>
<dbReference type="Gene3D" id="3.40.50.2300">
    <property type="match status" value="1"/>
</dbReference>
<dbReference type="SMART" id="SM00862">
    <property type="entry name" value="Trans_reg_C"/>
    <property type="match status" value="1"/>
</dbReference>
<evidence type="ECO:0000256" key="4">
    <source>
        <dbReference type="PROSITE-ProRule" id="PRU00169"/>
    </source>
</evidence>
<evidence type="ECO:0000256" key="5">
    <source>
        <dbReference type="PROSITE-ProRule" id="PRU01091"/>
    </source>
</evidence>
<comment type="caution">
    <text evidence="8">The sequence shown here is derived from an EMBL/GenBank/DDBJ whole genome shotgun (WGS) entry which is preliminary data.</text>
</comment>
<keyword evidence="9" id="KW-1185">Reference proteome</keyword>
<dbReference type="GO" id="GO:0000976">
    <property type="term" value="F:transcription cis-regulatory region binding"/>
    <property type="evidence" value="ECO:0007669"/>
    <property type="project" value="TreeGrafter"/>
</dbReference>
<dbReference type="Gene3D" id="1.10.10.10">
    <property type="entry name" value="Winged helix-like DNA-binding domain superfamily/Winged helix DNA-binding domain"/>
    <property type="match status" value="1"/>
</dbReference>
<name>A0A147GYE8_9BURK</name>
<evidence type="ECO:0000259" key="6">
    <source>
        <dbReference type="PROSITE" id="PS50110"/>
    </source>
</evidence>
<dbReference type="Pfam" id="PF00486">
    <property type="entry name" value="Trans_reg_C"/>
    <property type="match status" value="1"/>
</dbReference>
<gene>
    <name evidence="8" type="ORF">NS331_09435</name>
</gene>
<dbReference type="PROSITE" id="PS51755">
    <property type="entry name" value="OMPR_PHOB"/>
    <property type="match status" value="1"/>
</dbReference>
<dbReference type="InterPro" id="IPR001867">
    <property type="entry name" value="OmpR/PhoB-type_DNA-bd"/>
</dbReference>
<evidence type="ECO:0000313" key="9">
    <source>
        <dbReference type="Proteomes" id="UP000072741"/>
    </source>
</evidence>
<keyword evidence="1 4" id="KW-0597">Phosphoprotein</keyword>
<accession>A0A147GYE8</accession>
<evidence type="ECO:0008006" key="10">
    <source>
        <dbReference type="Google" id="ProtNLM"/>
    </source>
</evidence>
<feature type="modified residue" description="4-aspartylphosphate" evidence="4">
    <location>
        <position position="57"/>
    </location>
</feature>
<dbReference type="CDD" id="cd00383">
    <property type="entry name" value="trans_reg_C"/>
    <property type="match status" value="1"/>
</dbReference>
<evidence type="ECO:0000256" key="3">
    <source>
        <dbReference type="ARBA" id="ARBA00023125"/>
    </source>
</evidence>
<dbReference type="InterPro" id="IPR039420">
    <property type="entry name" value="WalR-like"/>
</dbReference>
<dbReference type="OrthoDB" id="9802426at2"/>
<dbReference type="PANTHER" id="PTHR48111">
    <property type="entry name" value="REGULATOR OF RPOS"/>
    <property type="match status" value="1"/>
</dbReference>
<dbReference type="GO" id="GO:0005829">
    <property type="term" value="C:cytosol"/>
    <property type="evidence" value="ECO:0007669"/>
    <property type="project" value="TreeGrafter"/>
</dbReference>
<evidence type="ECO:0000313" key="8">
    <source>
        <dbReference type="EMBL" id="KTT22575.1"/>
    </source>
</evidence>
<feature type="domain" description="Response regulatory" evidence="6">
    <location>
        <begin position="2"/>
        <end position="123"/>
    </location>
</feature>
<evidence type="ECO:0000256" key="1">
    <source>
        <dbReference type="ARBA" id="ARBA00022553"/>
    </source>
</evidence>
<evidence type="ECO:0000259" key="7">
    <source>
        <dbReference type="PROSITE" id="PS51755"/>
    </source>
</evidence>
<dbReference type="Pfam" id="PF00072">
    <property type="entry name" value="Response_reg"/>
    <property type="match status" value="1"/>
</dbReference>
<dbReference type="RefSeq" id="WP_058641748.1">
    <property type="nucleotide sequence ID" value="NZ_LDSL01000056.1"/>
</dbReference>
<feature type="domain" description="OmpR/PhoB-type" evidence="7">
    <location>
        <begin position="132"/>
        <end position="237"/>
    </location>
</feature>
<dbReference type="CDD" id="cd17574">
    <property type="entry name" value="REC_OmpR"/>
    <property type="match status" value="1"/>
</dbReference>
<keyword evidence="3 5" id="KW-0238">DNA-binding</keyword>
<dbReference type="GO" id="GO:0006355">
    <property type="term" value="P:regulation of DNA-templated transcription"/>
    <property type="evidence" value="ECO:0007669"/>
    <property type="project" value="InterPro"/>
</dbReference>
<dbReference type="InterPro" id="IPR001789">
    <property type="entry name" value="Sig_transdc_resp-reg_receiver"/>
</dbReference>
<dbReference type="SMART" id="SM00448">
    <property type="entry name" value="REC"/>
    <property type="match status" value="1"/>
</dbReference>
<feature type="DNA-binding region" description="OmpR/PhoB-type" evidence="5">
    <location>
        <begin position="132"/>
        <end position="237"/>
    </location>
</feature>
<dbReference type="GO" id="GO:0000156">
    <property type="term" value="F:phosphorelay response regulator activity"/>
    <property type="evidence" value="ECO:0007669"/>
    <property type="project" value="TreeGrafter"/>
</dbReference>